<feature type="transmembrane region" description="Helical" evidence="8">
    <location>
        <begin position="17"/>
        <end position="38"/>
    </location>
</feature>
<dbReference type="Gene3D" id="1.20.1560.10">
    <property type="entry name" value="ABC transporter type 1, transmembrane domain"/>
    <property type="match status" value="1"/>
</dbReference>
<keyword evidence="2" id="KW-0813">Transport</keyword>
<evidence type="ECO:0000313" key="11">
    <source>
        <dbReference type="EMBL" id="TET83034.1"/>
    </source>
</evidence>
<dbReference type="PROSITE" id="PS00211">
    <property type="entry name" value="ABC_TRANSPORTER_1"/>
    <property type="match status" value="1"/>
</dbReference>
<comment type="subcellular location">
    <subcellularLocation>
        <location evidence="1">Cell membrane</location>
        <topology evidence="1">Multi-pass membrane protein</topology>
    </subcellularLocation>
</comment>
<evidence type="ECO:0000313" key="12">
    <source>
        <dbReference type="Proteomes" id="UP000315534"/>
    </source>
</evidence>
<dbReference type="SMART" id="SM00382">
    <property type="entry name" value="AAA"/>
    <property type="match status" value="1"/>
</dbReference>
<dbReference type="Gene3D" id="3.40.50.300">
    <property type="entry name" value="P-loop containing nucleotide triphosphate hydrolases"/>
    <property type="match status" value="1"/>
</dbReference>
<feature type="non-terminal residue" evidence="11">
    <location>
        <position position="1"/>
    </location>
</feature>
<dbReference type="PANTHER" id="PTHR43394">
    <property type="entry name" value="ATP-DEPENDENT PERMEASE MDL1, MITOCHONDRIAL"/>
    <property type="match status" value="1"/>
</dbReference>
<evidence type="ECO:0000259" key="10">
    <source>
        <dbReference type="PROSITE" id="PS50929"/>
    </source>
</evidence>
<keyword evidence="6 8" id="KW-1133">Transmembrane helix</keyword>
<gene>
    <name evidence="11" type="ORF">E3J38_01190</name>
</gene>
<dbReference type="InterPro" id="IPR003439">
    <property type="entry name" value="ABC_transporter-like_ATP-bd"/>
</dbReference>
<accession>A0A523XUS7</accession>
<dbReference type="PROSITE" id="PS50893">
    <property type="entry name" value="ABC_TRANSPORTER_2"/>
    <property type="match status" value="1"/>
</dbReference>
<reference evidence="11 12" key="1">
    <citation type="submission" date="2019-03" db="EMBL/GenBank/DDBJ databases">
        <title>Metabolic potential of uncultured bacteria and archaea associated with petroleum seepage in deep-sea sediments.</title>
        <authorList>
            <person name="Dong X."/>
            <person name="Hubert C."/>
        </authorList>
    </citation>
    <scope>NUCLEOTIDE SEQUENCE [LARGE SCALE GENOMIC DNA]</scope>
    <source>
        <strain evidence="11">E29_bin36</strain>
    </source>
</reference>
<evidence type="ECO:0000256" key="7">
    <source>
        <dbReference type="ARBA" id="ARBA00023136"/>
    </source>
</evidence>
<dbReference type="InterPro" id="IPR027417">
    <property type="entry name" value="P-loop_NTPase"/>
</dbReference>
<dbReference type="Proteomes" id="UP000315534">
    <property type="component" value="Unassembled WGS sequence"/>
</dbReference>
<keyword evidence="7 8" id="KW-0472">Membrane</keyword>
<proteinExistence type="predicted"/>
<evidence type="ECO:0000256" key="1">
    <source>
        <dbReference type="ARBA" id="ARBA00004651"/>
    </source>
</evidence>
<feature type="domain" description="ABC transporter" evidence="9">
    <location>
        <begin position="87"/>
        <end position="320"/>
    </location>
</feature>
<dbReference type="InterPro" id="IPR039421">
    <property type="entry name" value="Type_1_exporter"/>
</dbReference>
<dbReference type="InterPro" id="IPR011527">
    <property type="entry name" value="ABC1_TM_dom"/>
</dbReference>
<protein>
    <submittedName>
        <fullName evidence="11">ABC transporter ATP-binding protein</fullName>
    </submittedName>
</protein>
<dbReference type="InterPro" id="IPR017871">
    <property type="entry name" value="ABC_transporter-like_CS"/>
</dbReference>
<dbReference type="EMBL" id="SOIP01000070">
    <property type="protein sequence ID" value="TET83034.1"/>
    <property type="molecule type" value="Genomic_DNA"/>
</dbReference>
<keyword evidence="5 11" id="KW-0067">ATP-binding</keyword>
<evidence type="ECO:0000256" key="3">
    <source>
        <dbReference type="ARBA" id="ARBA00022692"/>
    </source>
</evidence>
<evidence type="ECO:0000256" key="8">
    <source>
        <dbReference type="SAM" id="Phobius"/>
    </source>
</evidence>
<dbReference type="CDD" id="cd03254">
    <property type="entry name" value="ABCC_Glucan_exporter_like"/>
    <property type="match status" value="1"/>
</dbReference>
<dbReference type="FunFam" id="3.40.50.300:FF:000287">
    <property type="entry name" value="Multidrug ABC transporter ATP-binding protein"/>
    <property type="match status" value="1"/>
</dbReference>
<dbReference type="GO" id="GO:0005886">
    <property type="term" value="C:plasma membrane"/>
    <property type="evidence" value="ECO:0007669"/>
    <property type="project" value="UniProtKB-SubCell"/>
</dbReference>
<evidence type="ECO:0000256" key="4">
    <source>
        <dbReference type="ARBA" id="ARBA00022741"/>
    </source>
</evidence>
<dbReference type="GO" id="GO:0015421">
    <property type="term" value="F:ABC-type oligopeptide transporter activity"/>
    <property type="evidence" value="ECO:0007669"/>
    <property type="project" value="TreeGrafter"/>
</dbReference>
<feature type="domain" description="ABC transmembrane type-1" evidence="10">
    <location>
        <begin position="1"/>
        <end position="53"/>
    </location>
</feature>
<name>A0A523XUS7_UNCT6</name>
<dbReference type="SUPFAM" id="SSF52540">
    <property type="entry name" value="P-loop containing nucleoside triphosphate hydrolases"/>
    <property type="match status" value="1"/>
</dbReference>
<evidence type="ECO:0000259" key="9">
    <source>
        <dbReference type="PROSITE" id="PS50893"/>
    </source>
</evidence>
<dbReference type="GO" id="GO:0016887">
    <property type="term" value="F:ATP hydrolysis activity"/>
    <property type="evidence" value="ECO:0007669"/>
    <property type="project" value="InterPro"/>
</dbReference>
<dbReference type="InterPro" id="IPR003593">
    <property type="entry name" value="AAA+_ATPase"/>
</dbReference>
<dbReference type="InterPro" id="IPR036640">
    <property type="entry name" value="ABC1_TM_sf"/>
</dbReference>
<dbReference type="Pfam" id="PF00005">
    <property type="entry name" value="ABC_tran"/>
    <property type="match status" value="1"/>
</dbReference>
<evidence type="ECO:0000256" key="2">
    <source>
        <dbReference type="ARBA" id="ARBA00022448"/>
    </source>
</evidence>
<keyword evidence="4" id="KW-0547">Nucleotide-binding</keyword>
<evidence type="ECO:0000256" key="6">
    <source>
        <dbReference type="ARBA" id="ARBA00022989"/>
    </source>
</evidence>
<comment type="caution">
    <text evidence="11">The sequence shown here is derived from an EMBL/GenBank/DDBJ whole genome shotgun (WGS) entry which is preliminary data.</text>
</comment>
<dbReference type="PROSITE" id="PS50929">
    <property type="entry name" value="ABC_TM1F"/>
    <property type="match status" value="1"/>
</dbReference>
<keyword evidence="3 8" id="KW-0812">Transmembrane</keyword>
<sequence length="324" mass="36297">ISASAVALIIWYGGGQVIMEAISLGTLVAFLSYVQMFFRPIRDLSEKFNTLQAAMASSERIFLLMDTKNTILEPGEPVELGKIDGKVEFKNVWFSYDTEYVLRDVTFEVRPGESVAIVGATGAGKTSIINLLERFYEVKKGTILIDGVDIRKMRKSDLRSNIGLVMQDVFLFAGDIQGNVRLGNSSISDEEVRRATEYANASNFIKKLDGGYSAEVKERGVTLSAGQRQLLSFARALAFDPSILVLDEATSNIDTETEVLIQDALQRLMKGRTSIIIAHRLSTIQRVNRIIVLHKGEIVEEGTHQELLKKRGIYYRLYQLQYKK</sequence>
<dbReference type="SUPFAM" id="SSF90123">
    <property type="entry name" value="ABC transporter transmembrane region"/>
    <property type="match status" value="1"/>
</dbReference>
<organism evidence="11 12">
    <name type="scientific">candidate division TA06 bacterium</name>
    <dbReference type="NCBI Taxonomy" id="2250710"/>
    <lineage>
        <taxon>Bacteria</taxon>
        <taxon>Bacteria division TA06</taxon>
    </lineage>
</organism>
<dbReference type="GO" id="GO:0005524">
    <property type="term" value="F:ATP binding"/>
    <property type="evidence" value="ECO:0007669"/>
    <property type="project" value="UniProtKB-KW"/>
</dbReference>
<dbReference type="PANTHER" id="PTHR43394:SF1">
    <property type="entry name" value="ATP-BINDING CASSETTE SUB-FAMILY B MEMBER 10, MITOCHONDRIAL"/>
    <property type="match status" value="1"/>
</dbReference>
<dbReference type="AlphaFoldDB" id="A0A523XUS7"/>
<evidence type="ECO:0000256" key="5">
    <source>
        <dbReference type="ARBA" id="ARBA00022840"/>
    </source>
</evidence>